<keyword evidence="2" id="KW-1185">Reference proteome</keyword>
<reference evidence="2" key="1">
    <citation type="journal article" date="2019" name="Int. J. Syst. Evol. Microbiol.">
        <title>The Global Catalogue of Microorganisms (GCM) 10K type strain sequencing project: providing services to taxonomists for standard genome sequencing and annotation.</title>
        <authorList>
            <consortium name="The Broad Institute Genomics Platform"/>
            <consortium name="The Broad Institute Genome Sequencing Center for Infectious Disease"/>
            <person name="Wu L."/>
            <person name="Ma J."/>
        </authorList>
    </citation>
    <scope>NUCLEOTIDE SEQUENCE [LARGE SCALE GENOMIC DNA]</scope>
    <source>
        <strain evidence="2">CCUG 54329</strain>
    </source>
</reference>
<dbReference type="RefSeq" id="WP_380909953.1">
    <property type="nucleotide sequence ID" value="NZ_JBHTLS010000106.1"/>
</dbReference>
<comment type="caution">
    <text evidence="1">The sequence shown here is derived from an EMBL/GenBank/DDBJ whole genome shotgun (WGS) entry which is preliminary data.</text>
</comment>
<dbReference type="Proteomes" id="UP001597203">
    <property type="component" value="Unassembled WGS sequence"/>
</dbReference>
<evidence type="ECO:0000313" key="1">
    <source>
        <dbReference type="EMBL" id="MFD1104580.1"/>
    </source>
</evidence>
<evidence type="ECO:0000313" key="2">
    <source>
        <dbReference type="Proteomes" id="UP001597203"/>
    </source>
</evidence>
<dbReference type="EMBL" id="JBHTLS010000106">
    <property type="protein sequence ID" value="MFD1104580.1"/>
    <property type="molecule type" value="Genomic_DNA"/>
</dbReference>
<sequence length="68" mass="7609">MSLFLPPTASSMPEWVRKAATTVNKLLERQTFTPLGTAPANPRIGDGYFDTSDNKAKIWDGSVWQPLW</sequence>
<gene>
    <name evidence="1" type="ORF">ACFQ24_06805</name>
</gene>
<accession>A0ABW3NZ65</accession>
<protein>
    <submittedName>
        <fullName evidence="1">Uncharacterized protein</fullName>
    </submittedName>
</protein>
<name>A0ABW3NZ65_9SPHN</name>
<organism evidence="1 2">
    <name type="scientific">Sphingobium olei</name>
    <dbReference type="NCBI Taxonomy" id="420955"/>
    <lineage>
        <taxon>Bacteria</taxon>
        <taxon>Pseudomonadati</taxon>
        <taxon>Pseudomonadota</taxon>
        <taxon>Alphaproteobacteria</taxon>
        <taxon>Sphingomonadales</taxon>
        <taxon>Sphingomonadaceae</taxon>
        <taxon>Sphingobium</taxon>
    </lineage>
</organism>
<proteinExistence type="predicted"/>